<gene>
    <name evidence="1" type="ORF">OXH55_08625</name>
</gene>
<reference evidence="1" key="1">
    <citation type="submission" date="2022-12" db="EMBL/GenBank/DDBJ databases">
        <authorList>
            <person name="Wang J."/>
        </authorList>
    </citation>
    <scope>NUCLEOTIDE SEQUENCE</scope>
    <source>
        <strain evidence="1">HY-42-06</strain>
    </source>
</reference>
<organism evidence="1 2">
    <name type="scientific">Clostridium ganghwense</name>
    <dbReference type="NCBI Taxonomy" id="312089"/>
    <lineage>
        <taxon>Bacteria</taxon>
        <taxon>Bacillati</taxon>
        <taxon>Bacillota</taxon>
        <taxon>Clostridia</taxon>
        <taxon>Eubacteriales</taxon>
        <taxon>Clostridiaceae</taxon>
        <taxon>Clostridium</taxon>
    </lineage>
</organism>
<keyword evidence="2" id="KW-1185">Reference proteome</keyword>
<protein>
    <submittedName>
        <fullName evidence="1">Uncharacterized protein</fullName>
    </submittedName>
</protein>
<proteinExistence type="predicted"/>
<dbReference type="Proteomes" id="UP001079657">
    <property type="component" value="Unassembled WGS sequence"/>
</dbReference>
<comment type="caution">
    <text evidence="1">The sequence shown here is derived from an EMBL/GenBank/DDBJ whole genome shotgun (WGS) entry which is preliminary data.</text>
</comment>
<dbReference type="RefSeq" id="WP_268049494.1">
    <property type="nucleotide sequence ID" value="NZ_JAPQES010000002.1"/>
</dbReference>
<evidence type="ECO:0000313" key="2">
    <source>
        <dbReference type="Proteomes" id="UP001079657"/>
    </source>
</evidence>
<accession>A0ABT4CRT4</accession>
<dbReference type="EMBL" id="JAPQES010000002">
    <property type="protein sequence ID" value="MCY6370694.1"/>
    <property type="molecule type" value="Genomic_DNA"/>
</dbReference>
<name>A0ABT4CRT4_9CLOT</name>
<sequence length="43" mass="4948">MEKQALKELLKSIKENDYTVPEGVNPYQLSLTMMDNIGDMFVL</sequence>
<evidence type="ECO:0000313" key="1">
    <source>
        <dbReference type="EMBL" id="MCY6370694.1"/>
    </source>
</evidence>